<sequence length="58" mass="6605">MPQLAPQSWITLNLLVILVFYLCMTFCWWSSASSAYMFSASLSHTGPRPSFSWPWSTA</sequence>
<evidence type="ECO:0000256" key="1">
    <source>
        <dbReference type="SAM" id="Phobius"/>
    </source>
</evidence>
<proteinExistence type="predicted"/>
<accession>A0A343YNC5</accession>
<gene>
    <name evidence="2" type="primary">ATP8</name>
</gene>
<geneLocation type="mitochondrion" evidence="2"/>
<keyword evidence="1" id="KW-0812">Transmembrane</keyword>
<reference evidence="2" key="1">
    <citation type="journal article" date="2018" name="Mol. Phylogenet. Evol.">
        <title>Mitogenomics reveals phylogenetic relationships of caudofoveate aplacophoran molluscs.</title>
        <authorList>
            <person name="Mikkelsen N.T."/>
            <person name="Kocot K.M."/>
            <person name="Halanych K.M."/>
        </authorList>
    </citation>
    <scope>NUCLEOTIDE SEQUENCE</scope>
</reference>
<dbReference type="EMBL" id="MF579534">
    <property type="protein sequence ID" value="AWL21432.1"/>
    <property type="molecule type" value="Genomic_DNA"/>
</dbReference>
<dbReference type="AlphaFoldDB" id="A0A343YNC5"/>
<keyword evidence="2" id="KW-0496">Mitochondrion</keyword>
<name>A0A343YNC5_9MOLL</name>
<keyword evidence="1" id="KW-1133">Transmembrane helix</keyword>
<protein>
    <submittedName>
        <fullName evidence="2">ATP synthase F0 subunit 8</fullName>
    </submittedName>
</protein>
<feature type="transmembrane region" description="Helical" evidence="1">
    <location>
        <begin position="12"/>
        <end position="31"/>
    </location>
</feature>
<organism evidence="2">
    <name type="scientific">Spathoderma clenchi</name>
    <dbReference type="NCBI Taxonomy" id="1638910"/>
    <lineage>
        <taxon>Eukaryota</taxon>
        <taxon>Metazoa</taxon>
        <taxon>Spiralia</taxon>
        <taxon>Lophotrochozoa</taxon>
        <taxon>Mollusca</taxon>
        <taxon>Aplacophora</taxon>
        <taxon>Caudofoveata</taxon>
        <taxon>Chaetodermatida</taxon>
        <taxon>Prochaetodermatidae</taxon>
        <taxon>Spathoderma</taxon>
    </lineage>
</organism>
<evidence type="ECO:0000313" key="2">
    <source>
        <dbReference type="EMBL" id="AWL21432.1"/>
    </source>
</evidence>
<keyword evidence="1" id="KW-0472">Membrane</keyword>